<proteinExistence type="inferred from homology"/>
<dbReference type="AlphaFoldDB" id="A0AAJ5WRH8"/>
<dbReference type="Gene3D" id="3.40.50.1820">
    <property type="entry name" value="alpha/beta hydrolase"/>
    <property type="match status" value="1"/>
</dbReference>
<dbReference type="SUPFAM" id="SSF53474">
    <property type="entry name" value="alpha/beta-Hydrolases"/>
    <property type="match status" value="1"/>
</dbReference>
<organism evidence="4 5">
    <name type="scientific">Candidatus Pseudobacter hemicellulosilyticus</name>
    <dbReference type="NCBI Taxonomy" id="3121375"/>
    <lineage>
        <taxon>Bacteria</taxon>
        <taxon>Pseudomonadati</taxon>
        <taxon>Bacteroidota</taxon>
        <taxon>Chitinophagia</taxon>
        <taxon>Chitinophagales</taxon>
        <taxon>Chitinophagaceae</taxon>
        <taxon>Pseudobacter</taxon>
    </lineage>
</organism>
<evidence type="ECO:0000313" key="5">
    <source>
        <dbReference type="Proteomes" id="UP001220610"/>
    </source>
</evidence>
<gene>
    <name evidence="4" type="ORF">P0Y53_00650</name>
</gene>
<feature type="chain" id="PRO_5042616901" evidence="3">
    <location>
        <begin position="24"/>
        <end position="382"/>
    </location>
</feature>
<dbReference type="Proteomes" id="UP001220610">
    <property type="component" value="Chromosome"/>
</dbReference>
<keyword evidence="3" id="KW-0732">Signal</keyword>
<dbReference type="SUPFAM" id="SSF48452">
    <property type="entry name" value="TPR-like"/>
    <property type="match status" value="1"/>
</dbReference>
<protein>
    <submittedName>
        <fullName evidence="4">Alpha/beta hydrolase-fold protein</fullName>
    </submittedName>
</protein>
<evidence type="ECO:0000256" key="3">
    <source>
        <dbReference type="SAM" id="SignalP"/>
    </source>
</evidence>
<dbReference type="InterPro" id="IPR011990">
    <property type="entry name" value="TPR-like_helical_dom_sf"/>
</dbReference>
<dbReference type="GO" id="GO:0016788">
    <property type="term" value="F:hydrolase activity, acting on ester bonds"/>
    <property type="evidence" value="ECO:0007669"/>
    <property type="project" value="TreeGrafter"/>
</dbReference>
<evidence type="ECO:0000256" key="2">
    <source>
        <dbReference type="ARBA" id="ARBA00022801"/>
    </source>
</evidence>
<dbReference type="PANTHER" id="PTHR40841">
    <property type="entry name" value="SIDEROPHORE TRIACETYLFUSARININE C ESTERASE"/>
    <property type="match status" value="1"/>
</dbReference>
<keyword evidence="2 4" id="KW-0378">Hydrolase</keyword>
<dbReference type="Pfam" id="PF00756">
    <property type="entry name" value="Esterase"/>
    <property type="match status" value="1"/>
</dbReference>
<evidence type="ECO:0000256" key="1">
    <source>
        <dbReference type="ARBA" id="ARBA00005622"/>
    </source>
</evidence>
<dbReference type="InterPro" id="IPR052558">
    <property type="entry name" value="Siderophore_Hydrolase_D"/>
</dbReference>
<sequence>MKKRLRIAVLLLTGIVFFGTNQAQEEIIIGKKYTMRSAVLGEDRAYWVALPADYSNSKYLPQQYPVVYLLDGDANFNSFTSLQQSLAKGPYAMIPQMIVVGVLNTDRTRDMTPTPAGRTAFYDKQQTMFRNSGGNASFIRFLEKELRPRIDSQFRTNGFNTLVGHSFGGLTAVNILLNHTPLFNSYIIIDPSLWWDNEVILRQADSLLPKKDFARRNIYVAHAWKEIVPQDTTTDHQRAIRYFGDLLERTQPKGLRWHWQYYPNEDHGTITIPAAYDALKFIYKGQQVHVKQAVDDPDLVVRHYANLSKQLGITVQPSEPYLDWMGNYCLTVNRPEPAIRFYQQSVAIYPRSKNTCLQLAKAWRQKGDTTLAAQWERRAEKL</sequence>
<feature type="signal peptide" evidence="3">
    <location>
        <begin position="1"/>
        <end position="23"/>
    </location>
</feature>
<accession>A0AAJ5WRH8</accession>
<dbReference type="InterPro" id="IPR000801">
    <property type="entry name" value="Esterase-like"/>
</dbReference>
<dbReference type="PANTHER" id="PTHR40841:SF2">
    <property type="entry name" value="SIDEROPHORE-DEGRADING ESTERASE (EUROFUNG)"/>
    <property type="match status" value="1"/>
</dbReference>
<reference evidence="4" key="1">
    <citation type="submission" date="2023-03" db="EMBL/GenBank/DDBJ databases">
        <title>Andean soil-derived lignocellulolytic bacterial consortium as a source of novel taxa and putative plastic-active enzymes.</title>
        <authorList>
            <person name="Diaz-Garcia L."/>
            <person name="Chuvochina M."/>
            <person name="Feuerriegel G."/>
            <person name="Bunk B."/>
            <person name="Sproer C."/>
            <person name="Streit W.R."/>
            <person name="Rodriguez L.M."/>
            <person name="Overmann J."/>
            <person name="Jimenez D.J."/>
        </authorList>
    </citation>
    <scope>NUCLEOTIDE SEQUENCE</scope>
    <source>
        <strain evidence="4">MAG 7</strain>
    </source>
</reference>
<evidence type="ECO:0000313" key="4">
    <source>
        <dbReference type="EMBL" id="WEK35994.1"/>
    </source>
</evidence>
<dbReference type="InterPro" id="IPR029058">
    <property type="entry name" value="AB_hydrolase_fold"/>
</dbReference>
<comment type="similarity">
    <text evidence="1">Belongs to the esterase D family.</text>
</comment>
<dbReference type="EMBL" id="CP119311">
    <property type="protein sequence ID" value="WEK35994.1"/>
    <property type="molecule type" value="Genomic_DNA"/>
</dbReference>
<name>A0AAJ5WRH8_9BACT</name>